<feature type="domain" description="Enoyl reductase (ER)" evidence="6">
    <location>
        <begin position="37"/>
        <end position="371"/>
    </location>
</feature>
<protein>
    <recommendedName>
        <fullName evidence="6">Enoyl reductase (ER) domain-containing protein</fullName>
    </recommendedName>
</protein>
<dbReference type="InterPro" id="IPR020843">
    <property type="entry name" value="ER"/>
</dbReference>
<dbReference type="InterPro" id="IPR013154">
    <property type="entry name" value="ADH-like_N"/>
</dbReference>
<keyword evidence="8" id="KW-1185">Reference proteome</keyword>
<dbReference type="Pfam" id="PF08240">
    <property type="entry name" value="ADH_N"/>
    <property type="match status" value="1"/>
</dbReference>
<evidence type="ECO:0000256" key="4">
    <source>
        <dbReference type="ARBA" id="ARBA00022833"/>
    </source>
</evidence>
<dbReference type="InterPro" id="IPR011032">
    <property type="entry name" value="GroES-like_sf"/>
</dbReference>
<dbReference type="GeneID" id="36332054"/>
<dbReference type="PANTHER" id="PTHR42940">
    <property type="entry name" value="ALCOHOL DEHYDROGENASE 1-RELATED"/>
    <property type="match status" value="1"/>
</dbReference>
<evidence type="ECO:0000256" key="1">
    <source>
        <dbReference type="ARBA" id="ARBA00001947"/>
    </source>
</evidence>
<dbReference type="SUPFAM" id="SSF50129">
    <property type="entry name" value="GroES-like"/>
    <property type="match status" value="1"/>
</dbReference>
<accession>A0A1X6MMA6</accession>
<dbReference type="GO" id="GO:0005737">
    <property type="term" value="C:cytoplasm"/>
    <property type="evidence" value="ECO:0007669"/>
    <property type="project" value="TreeGrafter"/>
</dbReference>
<dbReference type="InterPro" id="IPR036291">
    <property type="entry name" value="NAD(P)-bd_dom_sf"/>
</dbReference>
<dbReference type="AlphaFoldDB" id="A0A1X6MMA6"/>
<organism evidence="7 8">
    <name type="scientific">Postia placenta MAD-698-R-SB12</name>
    <dbReference type="NCBI Taxonomy" id="670580"/>
    <lineage>
        <taxon>Eukaryota</taxon>
        <taxon>Fungi</taxon>
        <taxon>Dikarya</taxon>
        <taxon>Basidiomycota</taxon>
        <taxon>Agaricomycotina</taxon>
        <taxon>Agaricomycetes</taxon>
        <taxon>Polyporales</taxon>
        <taxon>Adustoporiaceae</taxon>
        <taxon>Rhodonia</taxon>
    </lineage>
</organism>
<dbReference type="Gene3D" id="3.40.50.720">
    <property type="entry name" value="NAD(P)-binding Rossmann-like Domain"/>
    <property type="match status" value="1"/>
</dbReference>
<dbReference type="STRING" id="670580.A0A1X6MMA6"/>
<evidence type="ECO:0000256" key="2">
    <source>
        <dbReference type="ARBA" id="ARBA00008072"/>
    </source>
</evidence>
<gene>
    <name evidence="7" type="ORF">POSPLADRAFT_1156783</name>
</gene>
<comment type="cofactor">
    <cofactor evidence="1">
        <name>Zn(2+)</name>
        <dbReference type="ChEBI" id="CHEBI:29105"/>
    </cofactor>
</comment>
<evidence type="ECO:0000313" key="7">
    <source>
        <dbReference type="EMBL" id="OSX57356.1"/>
    </source>
</evidence>
<dbReference type="PANTHER" id="PTHR42940:SF7">
    <property type="entry name" value="ALCOHOL DEHYDROGENASE-LIKE N-TERMINAL DOMAIN-CONTAINING PROTEIN"/>
    <property type="match status" value="1"/>
</dbReference>
<dbReference type="InterPro" id="IPR013149">
    <property type="entry name" value="ADH-like_C"/>
</dbReference>
<dbReference type="GO" id="GO:0046872">
    <property type="term" value="F:metal ion binding"/>
    <property type="evidence" value="ECO:0007669"/>
    <property type="project" value="UniProtKB-KW"/>
</dbReference>
<sequence length="374" mass="39467">MALTSALPKTYKAGAYLVLSPFVVPVADIVISISCAGPHEPWEVITKELRTPAPNEVLLRVHASGICNSDHFVAEGTWPGISYPRITGHEVVGRIAAVGSALEGDARFKVGALAGAGWNGGYCGRCEYCRQGEYWTCATAAVTGFTFDGGHAEYMYVPGMAIVSLPEEALQNASYAELAPLLCAGCTAFGAITTTKWKPGDLCLVQGIGGLGHLAVQFAARCGLKVRRSTPSHPVSKRDLALSLGAHEYIDSSTTDVVSAIQALGGAQVIICTAPYAKHISAILPAVAKNGTITLISAATDGPVEVSNVLMNMNRATLHGFACGCAPDTEQCIRFSTLQGVKPMVQEFLVEQFTDAYTAVMANKARFRNVVVFP</sequence>
<dbReference type="SUPFAM" id="SSF51735">
    <property type="entry name" value="NAD(P)-binding Rossmann-fold domains"/>
    <property type="match status" value="1"/>
</dbReference>
<evidence type="ECO:0000313" key="8">
    <source>
        <dbReference type="Proteomes" id="UP000194127"/>
    </source>
</evidence>
<comment type="similarity">
    <text evidence="2">Belongs to the zinc-containing alcohol dehydrogenase family.</text>
</comment>
<dbReference type="RefSeq" id="XP_024334150.1">
    <property type="nucleotide sequence ID" value="XM_024487105.1"/>
</dbReference>
<dbReference type="OrthoDB" id="1560166at2759"/>
<proteinExistence type="inferred from homology"/>
<name>A0A1X6MMA6_9APHY</name>
<evidence type="ECO:0000256" key="5">
    <source>
        <dbReference type="ARBA" id="ARBA00023002"/>
    </source>
</evidence>
<dbReference type="Pfam" id="PF00107">
    <property type="entry name" value="ADH_zinc_N"/>
    <property type="match status" value="1"/>
</dbReference>
<dbReference type="Gene3D" id="3.90.180.10">
    <property type="entry name" value="Medium-chain alcohol dehydrogenases, catalytic domain"/>
    <property type="match status" value="1"/>
</dbReference>
<dbReference type="EMBL" id="KZ110608">
    <property type="protein sequence ID" value="OSX57356.1"/>
    <property type="molecule type" value="Genomic_DNA"/>
</dbReference>
<keyword evidence="3" id="KW-0479">Metal-binding</keyword>
<evidence type="ECO:0000259" key="6">
    <source>
        <dbReference type="SMART" id="SM00829"/>
    </source>
</evidence>
<keyword evidence="4" id="KW-0862">Zinc</keyword>
<dbReference type="GO" id="GO:0004022">
    <property type="term" value="F:alcohol dehydrogenase (NAD+) activity"/>
    <property type="evidence" value="ECO:0007669"/>
    <property type="project" value="TreeGrafter"/>
</dbReference>
<evidence type="ECO:0000256" key="3">
    <source>
        <dbReference type="ARBA" id="ARBA00022723"/>
    </source>
</evidence>
<dbReference type="Proteomes" id="UP000194127">
    <property type="component" value="Unassembled WGS sequence"/>
</dbReference>
<keyword evidence="5" id="KW-0560">Oxidoreductase</keyword>
<reference evidence="7 8" key="1">
    <citation type="submission" date="2017-04" db="EMBL/GenBank/DDBJ databases">
        <title>Genome Sequence of the Model Brown-Rot Fungus Postia placenta SB12.</title>
        <authorList>
            <consortium name="DOE Joint Genome Institute"/>
            <person name="Gaskell J."/>
            <person name="Kersten P."/>
            <person name="Larrondo L.F."/>
            <person name="Canessa P."/>
            <person name="Martinez D."/>
            <person name="Hibbett D."/>
            <person name="Schmoll M."/>
            <person name="Kubicek C.P."/>
            <person name="Martinez A.T."/>
            <person name="Yadav J."/>
            <person name="Master E."/>
            <person name="Magnuson J.K."/>
            <person name="James T."/>
            <person name="Yaver D."/>
            <person name="Berka R."/>
            <person name="Labutti K."/>
            <person name="Lipzen A."/>
            <person name="Aerts A."/>
            <person name="Barry K."/>
            <person name="Henrissat B."/>
            <person name="Blanchette R."/>
            <person name="Grigoriev I."/>
            <person name="Cullen D."/>
        </authorList>
    </citation>
    <scope>NUCLEOTIDE SEQUENCE [LARGE SCALE GENOMIC DNA]</scope>
    <source>
        <strain evidence="7 8">MAD-698-R-SB12</strain>
    </source>
</reference>
<dbReference type="SMART" id="SM00829">
    <property type="entry name" value="PKS_ER"/>
    <property type="match status" value="1"/>
</dbReference>